<evidence type="ECO:0000313" key="2">
    <source>
        <dbReference type="Proteomes" id="UP001159042"/>
    </source>
</evidence>
<accession>A0AAV8VBN6</accession>
<dbReference type="Proteomes" id="UP001159042">
    <property type="component" value="Unassembled WGS sequence"/>
</dbReference>
<organism evidence="1 2">
    <name type="scientific">Exocentrus adspersus</name>
    <dbReference type="NCBI Taxonomy" id="1586481"/>
    <lineage>
        <taxon>Eukaryota</taxon>
        <taxon>Metazoa</taxon>
        <taxon>Ecdysozoa</taxon>
        <taxon>Arthropoda</taxon>
        <taxon>Hexapoda</taxon>
        <taxon>Insecta</taxon>
        <taxon>Pterygota</taxon>
        <taxon>Neoptera</taxon>
        <taxon>Endopterygota</taxon>
        <taxon>Coleoptera</taxon>
        <taxon>Polyphaga</taxon>
        <taxon>Cucujiformia</taxon>
        <taxon>Chrysomeloidea</taxon>
        <taxon>Cerambycidae</taxon>
        <taxon>Lamiinae</taxon>
        <taxon>Acanthocinini</taxon>
        <taxon>Exocentrus</taxon>
    </lineage>
</organism>
<dbReference type="AlphaFoldDB" id="A0AAV8VBN6"/>
<dbReference type="EMBL" id="JANEYG010000200">
    <property type="protein sequence ID" value="KAJ8911336.1"/>
    <property type="molecule type" value="Genomic_DNA"/>
</dbReference>
<evidence type="ECO:0000313" key="1">
    <source>
        <dbReference type="EMBL" id="KAJ8911336.1"/>
    </source>
</evidence>
<keyword evidence="2" id="KW-1185">Reference proteome</keyword>
<reference evidence="1 2" key="1">
    <citation type="journal article" date="2023" name="Insect Mol. Biol.">
        <title>Genome sequencing provides insights into the evolution of gene families encoding plant cell wall-degrading enzymes in longhorned beetles.</title>
        <authorList>
            <person name="Shin N.R."/>
            <person name="Okamura Y."/>
            <person name="Kirsch R."/>
            <person name="Pauchet Y."/>
        </authorList>
    </citation>
    <scope>NUCLEOTIDE SEQUENCE [LARGE SCALE GENOMIC DNA]</scope>
    <source>
        <strain evidence="1">EAD_L_NR</strain>
    </source>
</reference>
<protein>
    <submittedName>
        <fullName evidence="1">Uncharacterized protein</fullName>
    </submittedName>
</protein>
<proteinExistence type="predicted"/>
<sequence>MQDVNPVTFCYARVVFGIEKVKKRELLNQLEGMEQLKNTCTIEQQSHNKIIQYSRTMSGLLSQLKIIPVADLRQRSWSE</sequence>
<name>A0AAV8VBN6_9CUCU</name>
<comment type="caution">
    <text evidence="1">The sequence shown here is derived from an EMBL/GenBank/DDBJ whole genome shotgun (WGS) entry which is preliminary data.</text>
</comment>
<gene>
    <name evidence="1" type="ORF">NQ315_003990</name>
</gene>